<proteinExistence type="predicted"/>
<comment type="caution">
    <text evidence="1">The sequence shown here is derived from an EMBL/GenBank/DDBJ whole genome shotgun (WGS) entry which is preliminary data.</text>
</comment>
<dbReference type="EMBL" id="JAKOGI010000490">
    <property type="protein sequence ID" value="KAJ8434234.1"/>
    <property type="molecule type" value="Genomic_DNA"/>
</dbReference>
<dbReference type="Proteomes" id="UP001153076">
    <property type="component" value="Unassembled WGS sequence"/>
</dbReference>
<dbReference type="AlphaFoldDB" id="A0A9Q1QA91"/>
<reference evidence="1" key="1">
    <citation type="submission" date="2022-04" db="EMBL/GenBank/DDBJ databases">
        <title>Carnegiea gigantea Genome sequencing and assembly v2.</title>
        <authorList>
            <person name="Copetti D."/>
            <person name="Sanderson M.J."/>
            <person name="Burquez A."/>
            <person name="Wojciechowski M.F."/>
        </authorList>
    </citation>
    <scope>NUCLEOTIDE SEQUENCE</scope>
    <source>
        <strain evidence="1">SGP5-SGP5p</strain>
        <tissue evidence="1">Aerial part</tissue>
    </source>
</reference>
<organism evidence="1 2">
    <name type="scientific">Carnegiea gigantea</name>
    <dbReference type="NCBI Taxonomy" id="171969"/>
    <lineage>
        <taxon>Eukaryota</taxon>
        <taxon>Viridiplantae</taxon>
        <taxon>Streptophyta</taxon>
        <taxon>Embryophyta</taxon>
        <taxon>Tracheophyta</taxon>
        <taxon>Spermatophyta</taxon>
        <taxon>Magnoliopsida</taxon>
        <taxon>eudicotyledons</taxon>
        <taxon>Gunneridae</taxon>
        <taxon>Pentapetalae</taxon>
        <taxon>Caryophyllales</taxon>
        <taxon>Cactineae</taxon>
        <taxon>Cactaceae</taxon>
        <taxon>Cactoideae</taxon>
        <taxon>Echinocereeae</taxon>
        <taxon>Carnegiea</taxon>
    </lineage>
</organism>
<evidence type="ECO:0000313" key="2">
    <source>
        <dbReference type="Proteomes" id="UP001153076"/>
    </source>
</evidence>
<sequence length="192" mass="22354">MGTRRPLLLGFFEFCVVPLDRDDPPPSMFYIRALSFEDMASMNEGIRFIDCVDPQDDYRAYPRRLMTHLIEVPKTPISSYLYWGKVMKNMLDHEGHVPLNLEDVLLSGLRMFLWAEDAPKASRARHGTLNRGYAALLGLAKEMHCDPITMPLVFWLLEHLRPIETPRNLDTYLALAFTDHDSVRQVQRMYMH</sequence>
<keyword evidence="2" id="KW-1185">Reference proteome</keyword>
<gene>
    <name evidence="1" type="ORF">Cgig2_025110</name>
</gene>
<protein>
    <submittedName>
        <fullName evidence="1">Uncharacterized protein</fullName>
    </submittedName>
</protein>
<evidence type="ECO:0000313" key="1">
    <source>
        <dbReference type="EMBL" id="KAJ8434234.1"/>
    </source>
</evidence>
<name>A0A9Q1QA91_9CARY</name>
<accession>A0A9Q1QA91</accession>